<dbReference type="EnsemblMetazoa" id="XM_038207324.1">
    <property type="protein sequence ID" value="XP_038063252.1"/>
    <property type="gene ID" value="LOC119733959"/>
</dbReference>
<sequence>MSLRSKRKRVNPLHEAEKFIEHQQDRRGLVTKYINGIIGNGVFAEESFEKGDFLLQYHGDLISANEAHRREAVYPERNTYMYFFVHASKTMCIDATHSALMGRMVNDGQDANCKMKKMVIGNTPALALFATRQIEAGEQLLYDYGGDDLPWRNHPVDMMDLTVTTAKAATVTAAKAAPAEAVHNDSTVTTAKAATVTTAEAAPAEAVHNDSTVTTTKAATVTAAKAAPAEAVHNDSTVTTAKAATVTTAKAATLTTTKAAPAEAVHNDSTGTTTKAATVTAAKASPAEAVHKDSTGTTTKAANVTAAKAAPAEAVHNDSTVTTAKAATVTAAKAAPAEAVHNDSTVTTAKAATVTAAKAAPAEAVHNDSTVTTAKAATVTAAKAAPAEAVHNDSTVTTAKAATVTAAKAAPAEAVHNDSTVTTAKGATVTTAKAATLTTTKAAPAEAVHNDSTVTTAKAATVTAAKAAPAEAVHNDSTVTTAKAATVTAAKAAPAEAVHNDSTVTTAKAATVTAAKAAPAEAVHNDATVTTSKPATVTTAKAAPAEAVHNDATVTTSKPATAKAEHNGPVSTMYGGEVSNDDSLIVHGADSTKEILFSDDSCEDPTYIPECVLESDYDSDESYFIPFQRVPSYQGLQQPITARPSTSHSEGIGPVPGDVQSEDGSSTCSGTSPEDEETSNQLQDARITSTSLPNVTVLTTNNCDGRKWDKKHFCVFCMEPTPKLPRHLKQHHPDEPEVKHILGFPVKSGQRKKLLEVLRNRGNHAHNLEVLKDKKGMLIPYKRPTYETPAELYLPCHLCFGYFMSSDMWKHQKSCVMREEGKPCGKLLKSQCALLLPISSKVSDVMKNQIIGHMQHSDVALVARNDDLIIKLGMHTLGKVGRAQNFHQHVSQKMREVGRLLLKAREINTSIQTLGDCIDPKNFDDVVESVNVVAGLNEETGNYKTPSLALKLGHSLRKCALIVKADAIKSQDGVLREKAEGFEELCSILWPSNVSKGALTTIYERKWNKPAILPLSTDVMKVHQKVEEVVQEKKELVKRDPQKEHYSLLAKAIMVQLVLFNRRRSGEVERMTVDNYRHHHKEVNEEVLNSLSSWEKQLCTKLARVEIRGKRGRKVPILLTSSMIDSIDVLVEARGAVGVLDHNPHLFARPGCKSAYRGCDALKYFSTKSEAEHPEYVTSTKLRKHVATLSQVLCLKDNELDVLAGFMGHDIQIHREYYRLPESTLQTAKIAKLLMLLEKGQVDQVAGKTLDEIEVNLDEDCSEDEEQSSQAESAAEQPSQRSDQPHCSTAKQSSAQGSDQPHCSAAKQPSQRSSQPHRSATKQPSQRSRAEQPSQRSDQPHCSTAKQSSAQGSDQPHCSAAKQPSQRSSQPHRSATKQPSQRSRGKKSGATQKKVWSDAERQAVDGFFALHIRTGRVPQKHECETCIRENPVLVGTSWEKLKFRVHNLIKRH</sequence>
<accession>A0A914AHQ7</accession>
<feature type="domain" description="SET" evidence="2">
    <location>
        <begin position="27"/>
        <end position="145"/>
    </location>
</feature>
<feature type="region of interest" description="Disordered" evidence="1">
    <location>
        <begin position="635"/>
        <end position="687"/>
    </location>
</feature>
<dbReference type="SUPFAM" id="SSF82199">
    <property type="entry name" value="SET domain"/>
    <property type="match status" value="1"/>
</dbReference>
<feature type="compositionally biased region" description="Polar residues" evidence="1">
    <location>
        <begin position="1321"/>
        <end position="1356"/>
    </location>
</feature>
<proteinExistence type="predicted"/>
<dbReference type="PROSITE" id="PS50280">
    <property type="entry name" value="SET"/>
    <property type="match status" value="1"/>
</dbReference>
<dbReference type="PANTHER" id="PTHR33480">
    <property type="entry name" value="SET DOMAIN-CONTAINING PROTEIN-RELATED"/>
    <property type="match status" value="1"/>
</dbReference>
<name>A0A914AHQ7_PATMI</name>
<feature type="region of interest" description="Disordered" evidence="1">
    <location>
        <begin position="542"/>
        <end position="570"/>
    </location>
</feature>
<dbReference type="GeneID" id="119733959"/>
<dbReference type="RefSeq" id="XP_038063252.1">
    <property type="nucleotide sequence ID" value="XM_038207324.1"/>
</dbReference>
<dbReference type="Pfam" id="PF00856">
    <property type="entry name" value="SET"/>
    <property type="match status" value="1"/>
</dbReference>
<keyword evidence="4" id="KW-1185">Reference proteome</keyword>
<feature type="compositionally biased region" description="Polar residues" evidence="1">
    <location>
        <begin position="635"/>
        <end position="649"/>
    </location>
</feature>
<evidence type="ECO:0000313" key="3">
    <source>
        <dbReference type="EnsemblMetazoa" id="XP_038063252.1"/>
    </source>
</evidence>
<dbReference type="PANTHER" id="PTHR33480:SF1">
    <property type="entry name" value="TYR RECOMBINASE DOMAIN-CONTAINING PROTEIN"/>
    <property type="match status" value="1"/>
</dbReference>
<dbReference type="SMART" id="SM00317">
    <property type="entry name" value="SET"/>
    <property type="match status" value="1"/>
</dbReference>
<evidence type="ECO:0000256" key="1">
    <source>
        <dbReference type="SAM" id="MobiDB-lite"/>
    </source>
</evidence>
<feature type="compositionally biased region" description="Low complexity" evidence="1">
    <location>
        <begin position="1363"/>
        <end position="1373"/>
    </location>
</feature>
<protein>
    <recommendedName>
        <fullName evidence="2">SET domain-containing protein</fullName>
    </recommendedName>
</protein>
<dbReference type="InterPro" id="IPR001214">
    <property type="entry name" value="SET_dom"/>
</dbReference>
<dbReference type="OrthoDB" id="5376140at2759"/>
<feature type="compositionally biased region" description="Low complexity" evidence="1">
    <location>
        <begin position="1268"/>
        <end position="1282"/>
    </location>
</feature>
<feature type="compositionally biased region" description="Polar residues" evidence="1">
    <location>
        <begin position="662"/>
        <end position="672"/>
    </location>
</feature>
<dbReference type="InterPro" id="IPR046341">
    <property type="entry name" value="SET_dom_sf"/>
</dbReference>
<dbReference type="Proteomes" id="UP000887568">
    <property type="component" value="Unplaced"/>
</dbReference>
<feature type="region of interest" description="Disordered" evidence="1">
    <location>
        <begin position="1259"/>
        <end position="1398"/>
    </location>
</feature>
<reference evidence="3" key="1">
    <citation type="submission" date="2022-11" db="UniProtKB">
        <authorList>
            <consortium name="EnsemblMetazoa"/>
        </authorList>
    </citation>
    <scope>IDENTIFICATION</scope>
</reference>
<organism evidence="3 4">
    <name type="scientific">Patiria miniata</name>
    <name type="common">Bat star</name>
    <name type="synonym">Asterina miniata</name>
    <dbReference type="NCBI Taxonomy" id="46514"/>
    <lineage>
        <taxon>Eukaryota</taxon>
        <taxon>Metazoa</taxon>
        <taxon>Echinodermata</taxon>
        <taxon>Eleutherozoa</taxon>
        <taxon>Asterozoa</taxon>
        <taxon>Asteroidea</taxon>
        <taxon>Valvatacea</taxon>
        <taxon>Valvatida</taxon>
        <taxon>Asterinidae</taxon>
        <taxon>Patiria</taxon>
    </lineage>
</organism>
<feature type="compositionally biased region" description="Polar residues" evidence="1">
    <location>
        <begin position="1285"/>
        <end position="1301"/>
    </location>
</feature>
<evidence type="ECO:0000313" key="4">
    <source>
        <dbReference type="Proteomes" id="UP000887568"/>
    </source>
</evidence>
<feature type="compositionally biased region" description="Low complexity" evidence="1">
    <location>
        <begin position="1308"/>
        <end position="1318"/>
    </location>
</feature>
<dbReference type="Gene3D" id="2.170.270.10">
    <property type="entry name" value="SET domain"/>
    <property type="match status" value="1"/>
</dbReference>
<evidence type="ECO:0000259" key="2">
    <source>
        <dbReference type="PROSITE" id="PS50280"/>
    </source>
</evidence>